<proteinExistence type="predicted"/>
<dbReference type="OrthoDB" id="2920197at2"/>
<evidence type="ECO:0000313" key="1">
    <source>
        <dbReference type="EMBL" id="SDI35712.1"/>
    </source>
</evidence>
<dbReference type="InterPro" id="IPR021596">
    <property type="entry name" value="DUF3219"/>
</dbReference>
<dbReference type="AlphaFoldDB" id="A0A1G8JWU4"/>
<dbReference type="Proteomes" id="UP000199163">
    <property type="component" value="Unassembled WGS sequence"/>
</dbReference>
<organism evidence="1 2">
    <name type="scientific">Alteribacillus persepolensis</name>
    <dbReference type="NCBI Taxonomy" id="568899"/>
    <lineage>
        <taxon>Bacteria</taxon>
        <taxon>Bacillati</taxon>
        <taxon>Bacillota</taxon>
        <taxon>Bacilli</taxon>
        <taxon>Bacillales</taxon>
        <taxon>Bacillaceae</taxon>
        <taxon>Alteribacillus</taxon>
    </lineage>
</organism>
<dbReference type="RefSeq" id="WP_091276717.1">
    <property type="nucleotide sequence ID" value="NZ_FNDK01000038.1"/>
</dbReference>
<dbReference type="SUPFAM" id="SSF159173">
    <property type="entry name" value="YkvR-like"/>
    <property type="match status" value="1"/>
</dbReference>
<dbReference type="STRING" id="568899.SAMN05192534_13815"/>
<name>A0A1G8JWU4_9BACI</name>
<reference evidence="2" key="1">
    <citation type="submission" date="2016-10" db="EMBL/GenBank/DDBJ databases">
        <authorList>
            <person name="Varghese N."/>
            <person name="Submissions S."/>
        </authorList>
    </citation>
    <scope>NUCLEOTIDE SEQUENCE [LARGE SCALE GENOMIC DNA]</scope>
    <source>
        <strain evidence="2">DSM 21632</strain>
    </source>
</reference>
<dbReference type="InterPro" id="IPR023105">
    <property type="entry name" value="YkvR-like_sf"/>
</dbReference>
<evidence type="ECO:0000313" key="2">
    <source>
        <dbReference type="Proteomes" id="UP000199163"/>
    </source>
</evidence>
<sequence length="91" mass="10586">MNVYLNDTPISVKEYNEENDKGKQSIAIRFDVTSEDYHELTMLLYKAVFDIEVPERNTAFRGEIQQYAASITNLYEPGQTGEFFVRLQEVI</sequence>
<dbReference type="Pfam" id="PF11514">
    <property type="entry name" value="DUF3219"/>
    <property type="match status" value="1"/>
</dbReference>
<evidence type="ECO:0008006" key="3">
    <source>
        <dbReference type="Google" id="ProtNLM"/>
    </source>
</evidence>
<keyword evidence="2" id="KW-1185">Reference proteome</keyword>
<dbReference type="EMBL" id="FNDK01000038">
    <property type="protein sequence ID" value="SDI35712.1"/>
    <property type="molecule type" value="Genomic_DNA"/>
</dbReference>
<gene>
    <name evidence="1" type="ORF">SAMN05192534_13815</name>
</gene>
<dbReference type="Gene3D" id="2.40.30.80">
    <property type="entry name" value="YkvR-like"/>
    <property type="match status" value="1"/>
</dbReference>
<protein>
    <recommendedName>
        <fullName evidence="3">DUF3219 domain-containing protein</fullName>
    </recommendedName>
</protein>
<accession>A0A1G8JWU4</accession>